<proteinExistence type="inferred from homology"/>
<evidence type="ECO:0000256" key="5">
    <source>
        <dbReference type="ARBA" id="ARBA00022692"/>
    </source>
</evidence>
<dbReference type="RefSeq" id="WP_344931627.1">
    <property type="nucleotide sequence ID" value="NZ_BAABDM010000001.1"/>
</dbReference>
<keyword evidence="10" id="KW-1185">Reference proteome</keyword>
<keyword evidence="6 8" id="KW-1133">Transmembrane helix</keyword>
<dbReference type="PANTHER" id="PTHR46494">
    <property type="entry name" value="CORA FAMILY METAL ION TRANSPORTER (EUROFUNG)"/>
    <property type="match status" value="1"/>
</dbReference>
<evidence type="ECO:0000256" key="3">
    <source>
        <dbReference type="ARBA" id="ARBA00022448"/>
    </source>
</evidence>
<reference evidence="10" key="1">
    <citation type="journal article" date="2019" name="Int. J. Syst. Evol. Microbiol.">
        <title>The Global Catalogue of Microorganisms (GCM) 10K type strain sequencing project: providing services to taxonomists for standard genome sequencing and annotation.</title>
        <authorList>
            <consortium name="The Broad Institute Genomics Platform"/>
            <consortium name="The Broad Institute Genome Sequencing Center for Infectious Disease"/>
            <person name="Wu L."/>
            <person name="Ma J."/>
        </authorList>
    </citation>
    <scope>NUCLEOTIDE SEQUENCE [LARGE SCALE GENOMIC DNA]</scope>
    <source>
        <strain evidence="10">JCM 17304</strain>
    </source>
</reference>
<keyword evidence="3 8" id="KW-0813">Transport</keyword>
<feature type="transmembrane region" description="Helical" evidence="8">
    <location>
        <begin position="356"/>
        <end position="376"/>
    </location>
</feature>
<keyword evidence="8" id="KW-0460">Magnesium</keyword>
<dbReference type="SUPFAM" id="SSF143865">
    <property type="entry name" value="CorA soluble domain-like"/>
    <property type="match status" value="1"/>
</dbReference>
<evidence type="ECO:0000256" key="8">
    <source>
        <dbReference type="RuleBase" id="RU362010"/>
    </source>
</evidence>
<evidence type="ECO:0000313" key="10">
    <source>
        <dbReference type="Proteomes" id="UP001500392"/>
    </source>
</evidence>
<feature type="transmembrane region" description="Helical" evidence="8">
    <location>
        <begin position="324"/>
        <end position="344"/>
    </location>
</feature>
<dbReference type="Gene3D" id="3.30.460.20">
    <property type="entry name" value="CorA soluble domain-like"/>
    <property type="match status" value="1"/>
</dbReference>
<evidence type="ECO:0000313" key="9">
    <source>
        <dbReference type="EMBL" id="GAA4082090.1"/>
    </source>
</evidence>
<protein>
    <recommendedName>
        <fullName evidence="8">Magnesium transport protein CorA</fullName>
    </recommendedName>
</protein>
<gene>
    <name evidence="8 9" type="primary">corA</name>
    <name evidence="9" type="ORF">GCM10022414_00620</name>
</gene>
<organism evidence="9 10">
    <name type="scientific">Zhongshania borealis</name>
    <dbReference type="NCBI Taxonomy" id="889488"/>
    <lineage>
        <taxon>Bacteria</taxon>
        <taxon>Pseudomonadati</taxon>
        <taxon>Pseudomonadota</taxon>
        <taxon>Gammaproteobacteria</taxon>
        <taxon>Cellvibrionales</taxon>
        <taxon>Spongiibacteraceae</taxon>
        <taxon>Zhongshania</taxon>
    </lineage>
</organism>
<evidence type="ECO:0000256" key="7">
    <source>
        <dbReference type="ARBA" id="ARBA00023136"/>
    </source>
</evidence>
<comment type="caution">
    <text evidence="9">The sequence shown here is derived from an EMBL/GenBank/DDBJ whole genome shotgun (WGS) entry which is preliminary data.</text>
</comment>
<evidence type="ECO:0000256" key="6">
    <source>
        <dbReference type="ARBA" id="ARBA00022989"/>
    </source>
</evidence>
<sequence length="385" mass="44622">MNKKNRFRDSALRLSGISRLSKHGHRVKPGELPGIEHIAAALTAPEAGSVAISYIDYSASHIETGDITNLDAFLDKPLPSWAAVRWINVSNMHPYVINQFRQHFEFHTLTAEDVLHVTQRPRVENFDDHLFVVLRMLKLVQHDAEGVATDSLLDTEQVSIFLYDKVLITFQEKPGDVWQPIRERLQTEGMRIRKNGPGYLLYAMLDAVVDHCFPVLEHYGDLLEDLEIITLENPSPDVLRRIHCVKRELALLRRIVWPMRELVDHVYREEEGRINESTRPYLRDVYEHTIQIVEIIESYREIASGLTDLYMSAVSNRMNEIMKVLTIMSSVFIPLTFIAGVYGMNFKFMPELSLRWGYPVVWGMFVVLTLGMVLFFKRKGWIDRR</sequence>
<dbReference type="PANTHER" id="PTHR46494:SF1">
    <property type="entry name" value="CORA FAMILY METAL ION TRANSPORTER (EUROFUNG)"/>
    <property type="match status" value="1"/>
</dbReference>
<comment type="function">
    <text evidence="8">Mediates influx of magnesium ions.</text>
</comment>
<dbReference type="CDD" id="cd12828">
    <property type="entry name" value="TmCorA-like_1"/>
    <property type="match status" value="1"/>
</dbReference>
<dbReference type="InterPro" id="IPR045863">
    <property type="entry name" value="CorA_TM1_TM2"/>
</dbReference>
<dbReference type="InterPro" id="IPR002523">
    <property type="entry name" value="MgTranspt_CorA/ZnTranspt_ZntB"/>
</dbReference>
<dbReference type="EMBL" id="BAABDM010000001">
    <property type="protein sequence ID" value="GAA4082090.1"/>
    <property type="molecule type" value="Genomic_DNA"/>
</dbReference>
<name>A0ABP7W695_9GAMM</name>
<keyword evidence="5 8" id="KW-0812">Transmembrane</keyword>
<keyword evidence="8" id="KW-0406">Ion transport</keyword>
<keyword evidence="4 8" id="KW-1003">Cell membrane</keyword>
<evidence type="ECO:0000256" key="4">
    <source>
        <dbReference type="ARBA" id="ARBA00022475"/>
    </source>
</evidence>
<comment type="similarity">
    <text evidence="2 8">Belongs to the CorA metal ion transporter (MIT) (TC 1.A.35) family.</text>
</comment>
<dbReference type="Pfam" id="PF01544">
    <property type="entry name" value="CorA"/>
    <property type="match status" value="1"/>
</dbReference>
<accession>A0ABP7W695</accession>
<dbReference type="InterPro" id="IPR004488">
    <property type="entry name" value="Mg/Co-transport_prot_CorA"/>
</dbReference>
<evidence type="ECO:0000256" key="1">
    <source>
        <dbReference type="ARBA" id="ARBA00004651"/>
    </source>
</evidence>
<dbReference type="SUPFAM" id="SSF144083">
    <property type="entry name" value="Magnesium transport protein CorA, transmembrane region"/>
    <property type="match status" value="1"/>
</dbReference>
<dbReference type="InterPro" id="IPR045861">
    <property type="entry name" value="CorA_cytoplasmic_dom"/>
</dbReference>
<comment type="subcellular location">
    <subcellularLocation>
        <location evidence="1">Cell membrane</location>
        <topology evidence="1">Multi-pass membrane protein</topology>
    </subcellularLocation>
    <subcellularLocation>
        <location evidence="8">Membrane</location>
        <topology evidence="8">Multi-pass membrane protein</topology>
    </subcellularLocation>
</comment>
<dbReference type="NCBIfam" id="TIGR00383">
    <property type="entry name" value="corA"/>
    <property type="match status" value="1"/>
</dbReference>
<keyword evidence="7 8" id="KW-0472">Membrane</keyword>
<dbReference type="Gene3D" id="1.20.58.340">
    <property type="entry name" value="Magnesium transport protein CorA, transmembrane region"/>
    <property type="match status" value="2"/>
</dbReference>
<dbReference type="Proteomes" id="UP001500392">
    <property type="component" value="Unassembled WGS sequence"/>
</dbReference>
<evidence type="ECO:0000256" key="2">
    <source>
        <dbReference type="ARBA" id="ARBA00009765"/>
    </source>
</evidence>